<protein>
    <submittedName>
        <fullName evidence="3">Alkaline phosphatase</fullName>
        <ecNumber evidence="3">3.1.3.1</ecNumber>
    </submittedName>
</protein>
<dbReference type="OrthoDB" id="6027327at2"/>
<feature type="compositionally biased region" description="Polar residues" evidence="1">
    <location>
        <begin position="31"/>
        <end position="46"/>
    </location>
</feature>
<feature type="region of interest" description="Disordered" evidence="1">
    <location>
        <begin position="98"/>
        <end position="177"/>
    </location>
</feature>
<dbReference type="GeneID" id="97903764"/>
<comment type="caution">
    <text evidence="3">The sequence shown here is derived from an EMBL/GenBank/DDBJ whole genome shotgun (WGS) entry which is preliminary data.</text>
</comment>
<keyword evidence="3" id="KW-0378">Hydrolase</keyword>
<gene>
    <name evidence="3" type="ORF">AZ78_0198</name>
</gene>
<evidence type="ECO:0000313" key="3">
    <source>
        <dbReference type="EMBL" id="KWS02654.1"/>
    </source>
</evidence>
<evidence type="ECO:0000259" key="2">
    <source>
        <dbReference type="Pfam" id="PF20410"/>
    </source>
</evidence>
<dbReference type="AlphaFoldDB" id="A0A108U4Z6"/>
<evidence type="ECO:0000256" key="1">
    <source>
        <dbReference type="SAM" id="MobiDB-lite"/>
    </source>
</evidence>
<accession>A0A108U4Z6</accession>
<evidence type="ECO:0000313" key="4">
    <source>
        <dbReference type="Proteomes" id="UP000023435"/>
    </source>
</evidence>
<dbReference type="Pfam" id="PF20410">
    <property type="entry name" value="X-Tfes_XVIPCD"/>
    <property type="match status" value="1"/>
</dbReference>
<organism evidence="3 4">
    <name type="scientific">Lysobacter capsici AZ78</name>
    <dbReference type="NCBI Taxonomy" id="1444315"/>
    <lineage>
        <taxon>Bacteria</taxon>
        <taxon>Pseudomonadati</taxon>
        <taxon>Pseudomonadota</taxon>
        <taxon>Gammaproteobacteria</taxon>
        <taxon>Lysobacterales</taxon>
        <taxon>Lysobacteraceae</taxon>
        <taxon>Lysobacter</taxon>
    </lineage>
</organism>
<sequence>MNANPPDQHLGIGTGASSQTLDDMRRGEQRNLLSSPSHPQHDLFSTTRVCLDKQEMARQYSSGERDNLAAALALEAARGHHGVDHVVFSKDGARAFAVEGDPDSPSRRMSYVDAHQAASQSMQRSSEQFAQLNREQDLLERQREHEQRQGGTQAQQQGERNEREQSAPARSLFKDKD</sequence>
<dbReference type="GO" id="GO:0004035">
    <property type="term" value="F:alkaline phosphatase activity"/>
    <property type="evidence" value="ECO:0007669"/>
    <property type="project" value="UniProtKB-EC"/>
</dbReference>
<dbReference type="Proteomes" id="UP000023435">
    <property type="component" value="Unassembled WGS sequence"/>
</dbReference>
<feature type="domain" description="X-Tfes XVIPCD" evidence="2">
    <location>
        <begin position="35"/>
        <end position="131"/>
    </location>
</feature>
<feature type="region of interest" description="Disordered" evidence="1">
    <location>
        <begin position="1"/>
        <end position="46"/>
    </location>
</feature>
<proteinExistence type="predicted"/>
<reference evidence="3 4" key="1">
    <citation type="journal article" date="2014" name="Genome Announc.">
        <title>Draft Genome Sequence of Lysobacter capsici AZ78, a Bacterium Antagonistic to Plant-Pathogenic Oomycetes.</title>
        <authorList>
            <person name="Puopolo G."/>
            <person name="Sonego P."/>
            <person name="Engelen K."/>
            <person name="Pertot I."/>
        </authorList>
    </citation>
    <scope>NUCLEOTIDE SEQUENCE [LARGE SCALE GENOMIC DNA]</scope>
    <source>
        <strain evidence="3 4">AZ78</strain>
    </source>
</reference>
<dbReference type="InterPro" id="IPR046519">
    <property type="entry name" value="X-Tfes_XVIPCD"/>
</dbReference>
<feature type="compositionally biased region" description="Low complexity" evidence="1">
    <location>
        <begin position="149"/>
        <end position="158"/>
    </location>
</feature>
<dbReference type="EC" id="3.1.3.1" evidence="3"/>
<name>A0A108U4Z6_9GAMM</name>
<feature type="compositionally biased region" description="Basic and acidic residues" evidence="1">
    <location>
        <begin position="134"/>
        <end position="148"/>
    </location>
</feature>
<feature type="compositionally biased region" description="Polar residues" evidence="1">
    <location>
        <begin position="117"/>
        <end position="133"/>
    </location>
</feature>
<dbReference type="RefSeq" id="WP_036112945.1">
    <property type="nucleotide sequence ID" value="NZ_JAJA02000001.1"/>
</dbReference>
<keyword evidence="4" id="KW-1185">Reference proteome</keyword>
<dbReference type="EMBL" id="JAJA02000001">
    <property type="protein sequence ID" value="KWS02654.1"/>
    <property type="molecule type" value="Genomic_DNA"/>
</dbReference>